<dbReference type="PROSITE" id="PS50297">
    <property type="entry name" value="ANK_REP_REGION"/>
    <property type="match status" value="1"/>
</dbReference>
<dbReference type="InterPro" id="IPR036770">
    <property type="entry name" value="Ankyrin_rpt-contain_sf"/>
</dbReference>
<keyword evidence="1" id="KW-0677">Repeat</keyword>
<feature type="repeat" description="ANK" evidence="4">
    <location>
        <begin position="288"/>
        <end position="309"/>
    </location>
</feature>
<dbReference type="PANTHER" id="PTHR14491:SF8">
    <property type="entry name" value="ANKYRIN REPEAT DOMAIN-CONTAINING PROTEIN SOWAHD"/>
    <property type="match status" value="1"/>
</dbReference>
<evidence type="ECO:0000313" key="6">
    <source>
        <dbReference type="Proteomes" id="UP000081671"/>
    </source>
</evidence>
<protein>
    <submittedName>
        <fullName evidence="7">Ankyrin repeat domain-containing protein SOWAHD</fullName>
    </submittedName>
</protein>
<dbReference type="CTD" id="347454"/>
<dbReference type="PROSITE" id="PS50088">
    <property type="entry name" value="ANK_REPEAT"/>
    <property type="match status" value="1"/>
</dbReference>
<dbReference type="OrthoDB" id="60433at2759"/>
<feature type="region of interest" description="Disordered" evidence="5">
    <location>
        <begin position="1"/>
        <end position="28"/>
    </location>
</feature>
<dbReference type="FunCoup" id="A0A1S3FFE0">
    <property type="interactions" value="48"/>
</dbReference>
<dbReference type="Pfam" id="PF12796">
    <property type="entry name" value="Ank_2"/>
    <property type="match status" value="1"/>
</dbReference>
<feature type="compositionally biased region" description="Polar residues" evidence="5">
    <location>
        <begin position="99"/>
        <end position="109"/>
    </location>
</feature>
<comment type="similarity">
    <text evidence="3">Belongs to the SOWAH family.</text>
</comment>
<evidence type="ECO:0000256" key="3">
    <source>
        <dbReference type="ARBA" id="ARBA00038122"/>
    </source>
</evidence>
<feature type="compositionally biased region" description="Basic and acidic residues" evidence="5">
    <location>
        <begin position="350"/>
        <end position="360"/>
    </location>
</feature>
<reference evidence="7" key="1">
    <citation type="submission" date="2025-08" db="UniProtKB">
        <authorList>
            <consortium name="RefSeq"/>
        </authorList>
    </citation>
    <scope>IDENTIFICATION</scope>
    <source>
        <tissue evidence="7">Kidney</tissue>
    </source>
</reference>
<sequence>MRFRLEAQRSLSPARTPSPGCPRQAVGGASKLTWPFGAEPPEVPDVGVPVVSQLQQLESLSYSSVFPTASASSCPDGDREGQRSLGTRTTLVTATKTMAQSGASANSESKPLLKPTPRSLRGAPQLRPSLGNTTTLGRYWGHAAAVSRESSFQGSLMLPEASFARRRETLRELLGLQRMSVPSRWLSVGHAKEPSPRGSGRLNGSSGGGLLLEPREHAWILAAAEGRFEVLRELLEAEPRLLLRGDPITGYTLLHWLAKHGYHEEMILVYDFAKRQGLPLDVSATGSGGFTPLHLAALQGHDMVIKVLVGALGADPTRRDHSGHRACHYLRPDAPQKLRELSGAEDWETEQQKKRDHNADHNNSNTTSGWMLKRTLSMPAASTRAVADIETEAEAAAAAAEAAPTASTAPTSASKKKKATGSQETYMNRFLRHLFPFFQDR</sequence>
<proteinExistence type="inferred from homology"/>
<dbReference type="KEGG" id="dord:105988204"/>
<dbReference type="AlphaFoldDB" id="A0A1S3FFE0"/>
<organism evidence="6 7">
    <name type="scientific">Dipodomys ordii</name>
    <name type="common">Ord's kangaroo rat</name>
    <dbReference type="NCBI Taxonomy" id="10020"/>
    <lineage>
        <taxon>Eukaryota</taxon>
        <taxon>Metazoa</taxon>
        <taxon>Chordata</taxon>
        <taxon>Craniata</taxon>
        <taxon>Vertebrata</taxon>
        <taxon>Euteleostomi</taxon>
        <taxon>Mammalia</taxon>
        <taxon>Eutheria</taxon>
        <taxon>Euarchontoglires</taxon>
        <taxon>Glires</taxon>
        <taxon>Rodentia</taxon>
        <taxon>Castorimorpha</taxon>
        <taxon>Heteromyidae</taxon>
        <taxon>Dipodomyinae</taxon>
        <taxon>Dipodomys</taxon>
    </lineage>
</organism>
<accession>A0A1S3FFE0</accession>
<gene>
    <name evidence="7" type="primary">Sowahd</name>
</gene>
<evidence type="ECO:0000256" key="4">
    <source>
        <dbReference type="PROSITE-ProRule" id="PRU00023"/>
    </source>
</evidence>
<dbReference type="InterPro" id="IPR002110">
    <property type="entry name" value="Ankyrin_rpt"/>
</dbReference>
<dbReference type="Proteomes" id="UP000081671">
    <property type="component" value="Unplaced"/>
</dbReference>
<evidence type="ECO:0000313" key="7">
    <source>
        <dbReference type="RefSeq" id="XP_012875201.1"/>
    </source>
</evidence>
<dbReference type="InParanoid" id="A0A1S3FFE0"/>
<feature type="region of interest" description="Disordered" evidence="5">
    <location>
        <begin position="99"/>
        <end position="132"/>
    </location>
</feature>
<evidence type="ECO:0000256" key="5">
    <source>
        <dbReference type="SAM" id="MobiDB-lite"/>
    </source>
</evidence>
<feature type="region of interest" description="Disordered" evidence="5">
    <location>
        <begin position="398"/>
        <end position="422"/>
    </location>
</feature>
<name>A0A1S3FFE0_DIPOR</name>
<dbReference type="RefSeq" id="XP_012875201.1">
    <property type="nucleotide sequence ID" value="XM_013019747.1"/>
</dbReference>
<dbReference type="SUPFAM" id="SSF48403">
    <property type="entry name" value="Ankyrin repeat"/>
    <property type="match status" value="1"/>
</dbReference>
<keyword evidence="2 4" id="KW-0040">ANK repeat</keyword>
<feature type="compositionally biased region" description="Low complexity" evidence="5">
    <location>
        <begin position="398"/>
        <end position="413"/>
    </location>
</feature>
<dbReference type="Gene3D" id="1.25.40.20">
    <property type="entry name" value="Ankyrin repeat-containing domain"/>
    <property type="match status" value="1"/>
</dbReference>
<dbReference type="GeneID" id="105988204"/>
<keyword evidence="6" id="KW-1185">Reference proteome</keyword>
<evidence type="ECO:0000256" key="1">
    <source>
        <dbReference type="ARBA" id="ARBA00022737"/>
    </source>
</evidence>
<dbReference type="PANTHER" id="PTHR14491">
    <property type="entry name" value="SOSONDOWAH, ISOFORM G"/>
    <property type="match status" value="1"/>
</dbReference>
<evidence type="ECO:0000256" key="2">
    <source>
        <dbReference type="ARBA" id="ARBA00023043"/>
    </source>
</evidence>
<feature type="region of interest" description="Disordered" evidence="5">
    <location>
        <begin position="187"/>
        <end position="207"/>
    </location>
</feature>
<feature type="region of interest" description="Disordered" evidence="5">
    <location>
        <begin position="316"/>
        <end position="335"/>
    </location>
</feature>
<feature type="region of interest" description="Disordered" evidence="5">
    <location>
        <begin position="344"/>
        <end position="372"/>
    </location>
</feature>
<dbReference type="SMART" id="SM00248">
    <property type="entry name" value="ANK"/>
    <property type="match status" value="3"/>
</dbReference>